<evidence type="ECO:0000313" key="1">
    <source>
        <dbReference type="EMBL" id="KAH6924450.1"/>
    </source>
</evidence>
<dbReference type="EMBL" id="CM023488">
    <property type="protein sequence ID" value="KAH6924450.1"/>
    <property type="molecule type" value="Genomic_DNA"/>
</dbReference>
<organism evidence="1 2">
    <name type="scientific">Hyalomma asiaticum</name>
    <name type="common">Tick</name>
    <dbReference type="NCBI Taxonomy" id="266040"/>
    <lineage>
        <taxon>Eukaryota</taxon>
        <taxon>Metazoa</taxon>
        <taxon>Ecdysozoa</taxon>
        <taxon>Arthropoda</taxon>
        <taxon>Chelicerata</taxon>
        <taxon>Arachnida</taxon>
        <taxon>Acari</taxon>
        <taxon>Parasitiformes</taxon>
        <taxon>Ixodida</taxon>
        <taxon>Ixodoidea</taxon>
        <taxon>Ixodidae</taxon>
        <taxon>Hyalomminae</taxon>
        <taxon>Hyalomma</taxon>
    </lineage>
</organism>
<sequence>MINVSMEKYYYEEKSDMLGEMEAQYYVGVFVNDTNPPKSMIVHANNDYGYDTTYGDDSTNAENRGDVTSDGTSDGIGEGNSDDTDLVRFAVCDSSAEMYSLVGGKDNNVECSTAAGVLRQHIFYSPGRL</sequence>
<accession>A0ACB7RPZ3</accession>
<gene>
    <name evidence="1" type="ORF">HPB50_017758</name>
</gene>
<comment type="caution">
    <text evidence="1">The sequence shown here is derived from an EMBL/GenBank/DDBJ whole genome shotgun (WGS) entry which is preliminary data.</text>
</comment>
<proteinExistence type="predicted"/>
<name>A0ACB7RPZ3_HYAAI</name>
<evidence type="ECO:0000313" key="2">
    <source>
        <dbReference type="Proteomes" id="UP000821845"/>
    </source>
</evidence>
<keyword evidence="2" id="KW-1185">Reference proteome</keyword>
<dbReference type="Proteomes" id="UP000821845">
    <property type="component" value="Chromosome 8"/>
</dbReference>
<reference evidence="1" key="1">
    <citation type="submission" date="2020-05" db="EMBL/GenBank/DDBJ databases">
        <title>Large-scale comparative analyses of tick genomes elucidate their genetic diversity and vector capacities.</title>
        <authorList>
            <person name="Jia N."/>
            <person name="Wang J."/>
            <person name="Shi W."/>
            <person name="Du L."/>
            <person name="Sun Y."/>
            <person name="Zhan W."/>
            <person name="Jiang J."/>
            <person name="Wang Q."/>
            <person name="Zhang B."/>
            <person name="Ji P."/>
            <person name="Sakyi L.B."/>
            <person name="Cui X."/>
            <person name="Yuan T."/>
            <person name="Jiang B."/>
            <person name="Yang W."/>
            <person name="Lam T.T.-Y."/>
            <person name="Chang Q."/>
            <person name="Ding S."/>
            <person name="Wang X."/>
            <person name="Zhu J."/>
            <person name="Ruan X."/>
            <person name="Zhao L."/>
            <person name="Wei J."/>
            <person name="Que T."/>
            <person name="Du C."/>
            <person name="Cheng J."/>
            <person name="Dai P."/>
            <person name="Han X."/>
            <person name="Huang E."/>
            <person name="Gao Y."/>
            <person name="Liu J."/>
            <person name="Shao H."/>
            <person name="Ye R."/>
            <person name="Li L."/>
            <person name="Wei W."/>
            <person name="Wang X."/>
            <person name="Wang C."/>
            <person name="Yang T."/>
            <person name="Huo Q."/>
            <person name="Li W."/>
            <person name="Guo W."/>
            <person name="Chen H."/>
            <person name="Zhou L."/>
            <person name="Ni X."/>
            <person name="Tian J."/>
            <person name="Zhou Y."/>
            <person name="Sheng Y."/>
            <person name="Liu T."/>
            <person name="Pan Y."/>
            <person name="Xia L."/>
            <person name="Li J."/>
            <person name="Zhao F."/>
            <person name="Cao W."/>
        </authorList>
    </citation>
    <scope>NUCLEOTIDE SEQUENCE</scope>
    <source>
        <strain evidence="1">Hyas-2018</strain>
    </source>
</reference>
<protein>
    <submittedName>
        <fullName evidence="1">Uncharacterized protein</fullName>
    </submittedName>
</protein>